<keyword evidence="1" id="KW-1133">Transmembrane helix</keyword>
<name>A0A239KPQ3_9RHOB</name>
<sequence length="69" mass="7484">MGCVTRAFYFAEASLIVPVDFVRLPLVAVMGYFFFGQVAPVTTWVGAAIIFAAIVLMARSARAAARMRP</sequence>
<proteinExistence type="predicted"/>
<evidence type="ECO:0000313" key="2">
    <source>
        <dbReference type="EMBL" id="SNT20141.1"/>
    </source>
</evidence>
<evidence type="ECO:0000313" key="3">
    <source>
        <dbReference type="Proteomes" id="UP000198440"/>
    </source>
</evidence>
<keyword evidence="1" id="KW-0812">Transmembrane</keyword>
<evidence type="ECO:0008006" key="4">
    <source>
        <dbReference type="Google" id="ProtNLM"/>
    </source>
</evidence>
<feature type="transmembrane region" description="Helical" evidence="1">
    <location>
        <begin position="7"/>
        <end position="35"/>
    </location>
</feature>
<evidence type="ECO:0000256" key="1">
    <source>
        <dbReference type="SAM" id="Phobius"/>
    </source>
</evidence>
<accession>A0A239KPQ3</accession>
<dbReference type="Proteomes" id="UP000198440">
    <property type="component" value="Unassembled WGS sequence"/>
</dbReference>
<gene>
    <name evidence="2" type="ORF">SAMN04488078_10693</name>
</gene>
<reference evidence="2 3" key="1">
    <citation type="submission" date="2017-06" db="EMBL/GenBank/DDBJ databases">
        <authorList>
            <person name="Kim H.J."/>
            <person name="Triplett B.A."/>
        </authorList>
    </citation>
    <scope>NUCLEOTIDE SEQUENCE [LARGE SCALE GENOMIC DNA]</scope>
    <source>
        <strain evidence="2 3">DSM 11445</strain>
    </source>
</reference>
<keyword evidence="1" id="KW-0472">Membrane</keyword>
<dbReference type="EMBL" id="FZON01000069">
    <property type="protein sequence ID" value="SNT20141.1"/>
    <property type="molecule type" value="Genomic_DNA"/>
</dbReference>
<protein>
    <recommendedName>
        <fullName evidence="4">EamA-like transporter family protein</fullName>
    </recommendedName>
</protein>
<dbReference type="SUPFAM" id="SSF103481">
    <property type="entry name" value="Multidrug resistance efflux transporter EmrE"/>
    <property type="match status" value="1"/>
</dbReference>
<dbReference type="RefSeq" id="WP_212591638.1">
    <property type="nucleotide sequence ID" value="NZ_FZON01000069.1"/>
</dbReference>
<dbReference type="AlphaFoldDB" id="A0A239KPQ3"/>
<dbReference type="InterPro" id="IPR037185">
    <property type="entry name" value="EmrE-like"/>
</dbReference>
<organism evidence="2 3">
    <name type="scientific">Antarctobacter heliothermus</name>
    <dbReference type="NCBI Taxonomy" id="74033"/>
    <lineage>
        <taxon>Bacteria</taxon>
        <taxon>Pseudomonadati</taxon>
        <taxon>Pseudomonadota</taxon>
        <taxon>Alphaproteobacteria</taxon>
        <taxon>Rhodobacterales</taxon>
        <taxon>Roseobacteraceae</taxon>
        <taxon>Antarctobacter</taxon>
    </lineage>
</organism>
<feature type="transmembrane region" description="Helical" evidence="1">
    <location>
        <begin position="41"/>
        <end position="58"/>
    </location>
</feature>